<dbReference type="HOGENOM" id="CLU_019017_0_0_4"/>
<accession>A2SNF3</accession>
<protein>
    <recommendedName>
        <fullName evidence="1">Phosphoadenosine phosphosulphate reductase domain-containing protein</fullName>
    </recommendedName>
</protein>
<dbReference type="InterPro" id="IPR014729">
    <property type="entry name" value="Rossmann-like_a/b/a_fold"/>
</dbReference>
<organism evidence="2 3">
    <name type="scientific">Methylibium petroleiphilum (strain ATCC BAA-1232 / LMG 22953 / PM1)</name>
    <dbReference type="NCBI Taxonomy" id="420662"/>
    <lineage>
        <taxon>Bacteria</taxon>
        <taxon>Pseudomonadati</taxon>
        <taxon>Pseudomonadota</taxon>
        <taxon>Betaproteobacteria</taxon>
        <taxon>Burkholderiales</taxon>
        <taxon>Sphaerotilaceae</taxon>
        <taxon>Methylibium</taxon>
    </lineage>
</organism>
<evidence type="ECO:0000313" key="3">
    <source>
        <dbReference type="Proteomes" id="UP000000366"/>
    </source>
</evidence>
<dbReference type="AlphaFoldDB" id="A2SNF3"/>
<proteinExistence type="predicted"/>
<dbReference type="eggNOG" id="COG0175">
    <property type="taxonomic scope" value="Bacteria"/>
</dbReference>
<name>A2SNF3_METPP</name>
<dbReference type="Pfam" id="PF01507">
    <property type="entry name" value="PAPS_reduct"/>
    <property type="match status" value="1"/>
</dbReference>
<feature type="domain" description="Phosphoadenosine phosphosulphate reductase" evidence="1">
    <location>
        <begin position="39"/>
        <end position="223"/>
    </location>
</feature>
<keyword evidence="2" id="KW-0614">Plasmid</keyword>
<dbReference type="KEGG" id="mpt:Mpe_B0317"/>
<keyword evidence="3" id="KW-1185">Reference proteome</keyword>
<dbReference type="Proteomes" id="UP000000366">
    <property type="component" value="Plasmid RPME01"/>
</dbReference>
<sequence length="607" mass="68604">MDTKTIELFRMDEVMPSIEERVESATKAIKAIFLEGRPAVCAFSGGKDSSVVAALLLNTAAEFAAEGGKPFVIFTTGDTLVENPEIVEHYRAELAKVRQFCKERGIRVHTKIVSPTFASSFQLSILSGRALPSWAGTKGDCTVSYKIVPQRSYRRKLFRQLKDQNLPEAVTLLGTRFDESERRAMHMKARGDRADVPVRNKDDELVLCPVAMWSSEDIWEYVGMVTSGVWTAFTDFEETMRIYSHAAGTSCAVVADAIHEGAKAKKGGCGARHGCYVCLQAEDKSLEAMLEHDERYEYARGLNRLNKFLRAIRYDWSRRHWVGRTIRAGFIAVQPDTFHPSTIRELTRYMMQLDYDETVRARRAGERPKFRILPDDMLLALDAIQSLNGVAKPYQVWADKRDIWERGVRYEIPEIETAPKTDVPDARFLYVGEDWDETANYLGLTGLRDAYMEALTEGSGCAPDLKVLPSGETAWDLETGQSLDVDIESMSLMLEFEMDRMLEKFDNGFFPGGITEAYKWYVSYGVLTVSHSQQSEHDEVCRRTAYKDRLGLTLEYDIEDLLAKTISFSQLPPNARKAWAHKATTDSSQTDFLSTLDETVEDMLEAA</sequence>
<dbReference type="PANTHER" id="PTHR43196:SF2">
    <property type="entry name" value="PHOSPHOADENOSINE PHOSPHOSULFATE REDUCTASE"/>
    <property type="match status" value="1"/>
</dbReference>
<dbReference type="RefSeq" id="WP_011831680.1">
    <property type="nucleotide sequence ID" value="NC_008826.1"/>
</dbReference>
<gene>
    <name evidence="2" type="ordered locus">Mpe_B0317</name>
</gene>
<dbReference type="EMBL" id="CP000556">
    <property type="protein sequence ID" value="ABM97092.1"/>
    <property type="molecule type" value="Genomic_DNA"/>
</dbReference>
<dbReference type="InterPro" id="IPR050128">
    <property type="entry name" value="Sulfate_adenylyltrnsfr_sub2"/>
</dbReference>
<dbReference type="InterPro" id="IPR002500">
    <property type="entry name" value="PAPS_reduct_dom"/>
</dbReference>
<dbReference type="PANTHER" id="PTHR43196">
    <property type="entry name" value="SULFATE ADENYLYLTRANSFERASE SUBUNIT 2"/>
    <property type="match status" value="1"/>
</dbReference>
<dbReference type="Gene3D" id="3.40.50.620">
    <property type="entry name" value="HUPs"/>
    <property type="match status" value="1"/>
</dbReference>
<evidence type="ECO:0000313" key="2">
    <source>
        <dbReference type="EMBL" id="ABM97092.1"/>
    </source>
</evidence>
<evidence type="ECO:0000259" key="1">
    <source>
        <dbReference type="Pfam" id="PF01507"/>
    </source>
</evidence>
<dbReference type="GO" id="GO:0003824">
    <property type="term" value="F:catalytic activity"/>
    <property type="evidence" value="ECO:0007669"/>
    <property type="project" value="InterPro"/>
</dbReference>
<dbReference type="SUPFAM" id="SSF52402">
    <property type="entry name" value="Adenine nucleotide alpha hydrolases-like"/>
    <property type="match status" value="1"/>
</dbReference>
<reference evidence="2 3" key="1">
    <citation type="journal article" date="2007" name="J. Bacteriol.">
        <title>Whole-genome analysis of the methyl tert-butyl ether-degrading beta-proteobacterium Methylibium petroleiphilum PM1.</title>
        <authorList>
            <person name="Kane S.R."/>
            <person name="Chakicherla A.Y."/>
            <person name="Chain P.S.G."/>
            <person name="Schmidt R."/>
            <person name="Shin M.W."/>
            <person name="Legler T.C."/>
            <person name="Scow K.M."/>
            <person name="Larimer F.W."/>
            <person name="Lucas S.M."/>
            <person name="Richardson P.M."/>
            <person name="Hristova K.R."/>
        </authorList>
    </citation>
    <scope>NUCLEOTIDE SEQUENCE [LARGE SCALE GENOMIC DNA]</scope>
    <source>
        <strain evidence="3">ATCC BAA-1232 / LMG 22953 / PM1</strain>
        <plasmid evidence="2 3">RPME01</plasmid>
    </source>
</reference>
<geneLocation type="plasmid" evidence="2 3">
    <name>RPME01</name>
</geneLocation>